<comment type="caution">
    <text evidence="12">The sequence shown here is derived from an EMBL/GenBank/DDBJ whole genome shotgun (WGS) entry which is preliminary data.</text>
</comment>
<protein>
    <recommendedName>
        <fullName evidence="5">Nuclear protein localization protein 4</fullName>
    </recommendedName>
</protein>
<dbReference type="GO" id="GO:0005789">
    <property type="term" value="C:endoplasmic reticulum membrane"/>
    <property type="evidence" value="ECO:0007669"/>
    <property type="project" value="UniProtKB-SubCell"/>
</dbReference>
<evidence type="ECO:0000313" key="13">
    <source>
        <dbReference type="Proteomes" id="UP000694255"/>
    </source>
</evidence>
<sequence length="568" mass="64505">MSLILRFRSKDGMFRINTSPTSDFTSVLEQLVSKIPSLNDIKSLYLSNNPGEKGHPAESYCGKLVNELGLKNGDMLFVNYESAIPQPQQQKQQPVVTVATQQSISFTPIDMHGPLQGIKELPIDVKLDKNDGFISRPLSSMCRHGAKGMCEYCSPLPPWDENYRKQNSIKHISFHALLKQQMEKNKSGSSYIAPLDELNYSIDLNCNEGHKPYPRGICSKCQPSAITLQMQKFRMVDHVEFADSSILNEFINVWRNTGVQRFGYLYGWYEEFDKVPLGIKAVVQAIYEPPQVGELDGITLLEWENEEQVDELAAKLGLYKVGITFTDLTDSGRNDGTVLCKRHKDSYFMTNLEIIMAAKYQIDNPNVSKYSQSGKFSSKFVTCIISGGLQGEIEPRSFQVSTSAEALVKADIITGCTQPSQIYVNESNDTRYVPDISYSKINEYGLEVKNNAKPTFPAEFLLVSLTDSFPVKPEPMFDIETNYTIENRDFIGDIQDLRTMYKYLNNNHLSQKLCNFHFICHLVRLHILGDYELELIVKYVKEKKDEYYVALVESPGWMTLITILEQSS</sequence>
<name>A0A8J5QFD0_9ASCO</name>
<dbReference type="OrthoDB" id="10251089at2759"/>
<dbReference type="GO" id="GO:0048471">
    <property type="term" value="C:perinuclear region of cytoplasm"/>
    <property type="evidence" value="ECO:0007669"/>
    <property type="project" value="UniProtKB-SubCell"/>
</dbReference>
<dbReference type="GO" id="GO:0051028">
    <property type="term" value="P:mRNA transport"/>
    <property type="evidence" value="ECO:0007669"/>
    <property type="project" value="UniProtKB-KW"/>
</dbReference>
<dbReference type="AlphaFoldDB" id="A0A8J5QFD0"/>
<evidence type="ECO:0000256" key="8">
    <source>
        <dbReference type="ARBA" id="ARBA00022927"/>
    </source>
</evidence>
<keyword evidence="6" id="KW-0509">mRNA transport</keyword>
<reference evidence="12 13" key="1">
    <citation type="journal article" date="2021" name="DNA Res.">
        <title>Genome analysis of Candida subhashii reveals its hybrid nature and dual mitochondrial genome conformations.</title>
        <authorList>
            <person name="Mixao V."/>
            <person name="Hegedusova E."/>
            <person name="Saus E."/>
            <person name="Pryszcz L.P."/>
            <person name="Cillingova A."/>
            <person name="Nosek J."/>
            <person name="Gabaldon T."/>
        </authorList>
    </citation>
    <scope>NUCLEOTIDE SEQUENCE [LARGE SCALE GENOMIC DNA]</scope>
    <source>
        <strain evidence="12 13">CBS 10753</strain>
    </source>
</reference>
<dbReference type="InterPro" id="IPR037518">
    <property type="entry name" value="MPN"/>
</dbReference>
<dbReference type="GO" id="GO:0043130">
    <property type="term" value="F:ubiquitin binding"/>
    <property type="evidence" value="ECO:0007669"/>
    <property type="project" value="TreeGrafter"/>
</dbReference>
<dbReference type="GO" id="GO:0031965">
    <property type="term" value="C:nuclear membrane"/>
    <property type="evidence" value="ECO:0007669"/>
    <property type="project" value="UniProtKB-SubCell"/>
</dbReference>
<gene>
    <name evidence="12" type="ORF">J8A68_005401</name>
</gene>
<dbReference type="RefSeq" id="XP_049261262.1">
    <property type="nucleotide sequence ID" value="XM_049409464.1"/>
</dbReference>
<evidence type="ECO:0000256" key="1">
    <source>
        <dbReference type="ARBA" id="ARBA00004335"/>
    </source>
</evidence>
<dbReference type="InterPro" id="IPR024682">
    <property type="entry name" value="Npl4_Ub-like_dom"/>
</dbReference>
<evidence type="ECO:0000256" key="7">
    <source>
        <dbReference type="ARBA" id="ARBA00022824"/>
    </source>
</evidence>
<evidence type="ECO:0000259" key="11">
    <source>
        <dbReference type="PROSITE" id="PS50249"/>
    </source>
</evidence>
<dbReference type="InterPro" id="IPR007716">
    <property type="entry name" value="NPL4_Zn-bd_put"/>
</dbReference>
<dbReference type="GeneID" id="73472201"/>
<keyword evidence="8" id="KW-0813">Transport</keyword>
<keyword evidence="9" id="KW-0811">Translocation</keyword>
<dbReference type="InterPro" id="IPR016563">
    <property type="entry name" value="Npl4"/>
</dbReference>
<dbReference type="Pfam" id="PF05020">
    <property type="entry name" value="zf-NPL4"/>
    <property type="match status" value="1"/>
</dbReference>
<proteinExistence type="inferred from homology"/>
<dbReference type="PROSITE" id="PS50249">
    <property type="entry name" value="MPN"/>
    <property type="match status" value="1"/>
</dbReference>
<keyword evidence="13" id="KW-1185">Reference proteome</keyword>
<feature type="domain" description="MPN" evidence="11">
    <location>
        <begin position="239"/>
        <end position="376"/>
    </location>
</feature>
<organism evidence="12 13">
    <name type="scientific">[Candida] subhashii</name>
    <dbReference type="NCBI Taxonomy" id="561895"/>
    <lineage>
        <taxon>Eukaryota</taxon>
        <taxon>Fungi</taxon>
        <taxon>Dikarya</taxon>
        <taxon>Ascomycota</taxon>
        <taxon>Saccharomycotina</taxon>
        <taxon>Pichiomycetes</taxon>
        <taxon>Debaryomycetaceae</taxon>
        <taxon>Spathaspora</taxon>
    </lineage>
</organism>
<dbReference type="GO" id="GO:0015031">
    <property type="term" value="P:protein transport"/>
    <property type="evidence" value="ECO:0007669"/>
    <property type="project" value="UniProtKB-KW"/>
</dbReference>
<dbReference type="Proteomes" id="UP000694255">
    <property type="component" value="Unassembled WGS sequence"/>
</dbReference>
<evidence type="ECO:0000256" key="6">
    <source>
        <dbReference type="ARBA" id="ARBA00022816"/>
    </source>
</evidence>
<dbReference type="PIRSF" id="PIRSF010052">
    <property type="entry name" value="Polyub_prc_Npl4"/>
    <property type="match status" value="1"/>
</dbReference>
<comment type="function">
    <text evidence="10">Involved in the import of nuclear-targeted proteins into the nucleus and the export of poly(A) RNA out of the nucleus. Has a role in the endoplasmic reticulum-associated degradation (ERAD) pathway.</text>
</comment>
<dbReference type="PANTHER" id="PTHR12710:SF0">
    <property type="entry name" value="NUCLEAR PROTEIN LOCALIZATION PROTEIN 4 HOMOLOG"/>
    <property type="match status" value="1"/>
</dbReference>
<keyword evidence="7" id="KW-0256">Endoplasmic reticulum</keyword>
<comment type="subcellular location">
    <subcellularLocation>
        <location evidence="3">Cytoplasm</location>
        <location evidence="3">Perinuclear region</location>
    </subcellularLocation>
    <subcellularLocation>
        <location evidence="2">Endoplasmic reticulum membrane</location>
        <topology evidence="2">Peripheral membrane protein</topology>
        <orientation evidence="2">Cytoplasmic side</orientation>
    </subcellularLocation>
    <subcellularLocation>
        <location evidence="1">Nucleus membrane</location>
        <topology evidence="1">Peripheral membrane protein</topology>
        <orientation evidence="1">Cytoplasmic side</orientation>
    </subcellularLocation>
</comment>
<dbReference type="GO" id="GO:0031625">
    <property type="term" value="F:ubiquitin protein ligase binding"/>
    <property type="evidence" value="ECO:0007669"/>
    <property type="project" value="TreeGrafter"/>
</dbReference>
<comment type="similarity">
    <text evidence="4">Belongs to the NPL4 family.</text>
</comment>
<evidence type="ECO:0000256" key="5">
    <source>
        <dbReference type="ARBA" id="ARBA00019709"/>
    </source>
</evidence>
<dbReference type="InterPro" id="IPR007717">
    <property type="entry name" value="NPL4_C"/>
</dbReference>
<evidence type="ECO:0000256" key="4">
    <source>
        <dbReference type="ARBA" id="ARBA00011025"/>
    </source>
</evidence>
<evidence type="ECO:0000256" key="2">
    <source>
        <dbReference type="ARBA" id="ARBA00004397"/>
    </source>
</evidence>
<evidence type="ECO:0000256" key="3">
    <source>
        <dbReference type="ARBA" id="ARBA00004556"/>
    </source>
</evidence>
<dbReference type="PANTHER" id="PTHR12710">
    <property type="entry name" value="NUCLEAR PROTEIN LOCALIZATION 4"/>
    <property type="match status" value="1"/>
</dbReference>
<evidence type="ECO:0000256" key="9">
    <source>
        <dbReference type="ARBA" id="ARBA00023010"/>
    </source>
</evidence>
<keyword evidence="8" id="KW-0653">Protein transport</keyword>
<dbReference type="CDD" id="cd08061">
    <property type="entry name" value="MPN_NPL4"/>
    <property type="match status" value="1"/>
</dbReference>
<dbReference type="GO" id="GO:0006511">
    <property type="term" value="P:ubiquitin-dependent protein catabolic process"/>
    <property type="evidence" value="ECO:0007669"/>
    <property type="project" value="InterPro"/>
</dbReference>
<dbReference type="Pfam" id="PF11543">
    <property type="entry name" value="UN_NPL4"/>
    <property type="match status" value="1"/>
</dbReference>
<evidence type="ECO:0000256" key="10">
    <source>
        <dbReference type="ARBA" id="ARBA00024703"/>
    </source>
</evidence>
<evidence type="ECO:0000313" key="12">
    <source>
        <dbReference type="EMBL" id="KAG7661029.1"/>
    </source>
</evidence>
<dbReference type="EMBL" id="JAGSYN010000270">
    <property type="protein sequence ID" value="KAG7661029.1"/>
    <property type="molecule type" value="Genomic_DNA"/>
</dbReference>
<accession>A0A8J5QFD0</accession>
<dbReference type="Pfam" id="PF05021">
    <property type="entry name" value="NPL4"/>
    <property type="match status" value="1"/>
</dbReference>